<sequence length="338" mass="36228">MRTDRHEGEAAVAAILEAAGVADPAAARIAPLSGGTYNTVVRVSLADGREWVVKIPPPAGAPGMSYERGLLRGEATFYRAASAVGVPVPEVVHAVFDPAPPVVPHLVMTARPGVPWPEQTASMTHDEERRLRHEVGREVARLHDVTGPGFGYPAQPLGPLSGTWRQAFTAMTDAVLADAVRYRAWLPETPDRIDATMGAASDVLDHVVRPALVHFDLWQGNLLLDGEPGSLALGGIIDGERMFWGDPAADFVSLALFADIEHDTDFLAGYAAAGGQADFGTSLRLRVALYRCYLYLIMLVEAVPRGYTAEHAAWTRETVGPELEAALRDVARLAGASR</sequence>
<dbReference type="EMBL" id="JAGIQL010000048">
    <property type="protein sequence ID" value="MBP0458656.1"/>
    <property type="molecule type" value="Genomic_DNA"/>
</dbReference>
<dbReference type="RefSeq" id="WP_209340406.1">
    <property type="nucleotide sequence ID" value="NZ_JAGIQL010000048.1"/>
</dbReference>
<dbReference type="PANTHER" id="PTHR21310">
    <property type="entry name" value="AMINOGLYCOSIDE PHOSPHOTRANSFERASE-RELATED-RELATED"/>
    <property type="match status" value="1"/>
</dbReference>
<dbReference type="InterPro" id="IPR011009">
    <property type="entry name" value="Kinase-like_dom_sf"/>
</dbReference>
<protein>
    <submittedName>
        <fullName evidence="2">Phosphotransferase</fullName>
    </submittedName>
</protein>
<dbReference type="Pfam" id="PF01636">
    <property type="entry name" value="APH"/>
    <property type="match status" value="1"/>
</dbReference>
<keyword evidence="3" id="KW-1185">Reference proteome</keyword>
<dbReference type="InterPro" id="IPR051678">
    <property type="entry name" value="AGP_Transferase"/>
</dbReference>
<evidence type="ECO:0000313" key="2">
    <source>
        <dbReference type="EMBL" id="MBP0458656.1"/>
    </source>
</evidence>
<comment type="caution">
    <text evidence="2">The sequence shown here is derived from an EMBL/GenBank/DDBJ whole genome shotgun (WGS) entry which is preliminary data.</text>
</comment>
<accession>A0A940MGA5</accession>
<dbReference type="SUPFAM" id="SSF56112">
    <property type="entry name" value="Protein kinase-like (PK-like)"/>
    <property type="match status" value="1"/>
</dbReference>
<dbReference type="PANTHER" id="PTHR21310:SF15">
    <property type="entry name" value="AMINOGLYCOSIDE PHOSPHOTRANSFERASE DOMAIN-CONTAINING PROTEIN"/>
    <property type="match status" value="1"/>
</dbReference>
<reference evidence="2" key="1">
    <citation type="submission" date="2021-03" db="EMBL/GenBank/DDBJ databases">
        <title>Whole genome sequence of Streptomyces bomunensis MMS17-BM035.</title>
        <authorList>
            <person name="Lee J.H."/>
        </authorList>
    </citation>
    <scope>NUCLEOTIDE SEQUENCE</scope>
    <source>
        <strain evidence="2">MMS17-BM035</strain>
    </source>
</reference>
<dbReference type="InterPro" id="IPR016259">
    <property type="entry name" value="Hygromycin-B_Kinase"/>
</dbReference>
<feature type="domain" description="Aminoglycoside phosphotransferase" evidence="1">
    <location>
        <begin position="29"/>
        <end position="277"/>
    </location>
</feature>
<dbReference type="Gene3D" id="3.90.1200.10">
    <property type="match status" value="1"/>
</dbReference>
<dbReference type="AlphaFoldDB" id="A0A940MGA5"/>
<proteinExistence type="predicted"/>
<name>A0A940MGA5_9ACTN</name>
<dbReference type="Gene3D" id="3.30.200.20">
    <property type="entry name" value="Phosphorylase Kinase, domain 1"/>
    <property type="match status" value="1"/>
</dbReference>
<gene>
    <name evidence="2" type="ORF">JFN87_14250</name>
</gene>
<evidence type="ECO:0000259" key="1">
    <source>
        <dbReference type="Pfam" id="PF01636"/>
    </source>
</evidence>
<organism evidence="2 3">
    <name type="scientific">Streptomyces montanisoli</name>
    <dbReference type="NCBI Taxonomy" id="2798581"/>
    <lineage>
        <taxon>Bacteria</taxon>
        <taxon>Bacillati</taxon>
        <taxon>Actinomycetota</taxon>
        <taxon>Actinomycetes</taxon>
        <taxon>Kitasatosporales</taxon>
        <taxon>Streptomycetaceae</taxon>
        <taxon>Streptomyces</taxon>
    </lineage>
</organism>
<evidence type="ECO:0000313" key="3">
    <source>
        <dbReference type="Proteomes" id="UP000670475"/>
    </source>
</evidence>
<dbReference type="PIRSF" id="PIRSF000707">
    <property type="entry name" value="Hygromycin-B_kinase"/>
    <property type="match status" value="1"/>
</dbReference>
<dbReference type="InterPro" id="IPR002575">
    <property type="entry name" value="Aminoglycoside_PTrfase"/>
</dbReference>
<dbReference type="Proteomes" id="UP000670475">
    <property type="component" value="Unassembled WGS sequence"/>
</dbReference>